<reference evidence="1" key="1">
    <citation type="submission" date="2020-10" db="EMBL/GenBank/DDBJ databases">
        <authorList>
            <person name="Castelo-Branco R."/>
            <person name="Eusebio N."/>
            <person name="Adriana R."/>
            <person name="Vieira A."/>
            <person name="Brugerolle De Fraissinette N."/>
            <person name="Rezende De Castro R."/>
            <person name="Schneider M.P."/>
            <person name="Vasconcelos V."/>
            <person name="Leao P.N."/>
        </authorList>
    </citation>
    <scope>NUCLEOTIDE SEQUENCE</scope>
    <source>
        <strain evidence="1">LEGE 06105</strain>
    </source>
</reference>
<name>A0A8J7JRM3_9CYAN</name>
<keyword evidence="2" id="KW-1185">Reference proteome</keyword>
<dbReference type="EMBL" id="JADEWL010000004">
    <property type="protein sequence ID" value="MBE9211499.1"/>
    <property type="molecule type" value="Genomic_DNA"/>
</dbReference>
<proteinExistence type="predicted"/>
<comment type="caution">
    <text evidence="1">The sequence shown here is derived from an EMBL/GenBank/DDBJ whole genome shotgun (WGS) entry which is preliminary data.</text>
</comment>
<sequence length="102" mass="12332">MESESEHKHNHNVTETSIVELLEEIQTTPREYWSNLLQIMRLFRESVTKNSQLPDISKEENHRLIQQHIALSELTQEWIQEGDEIEQTETWEYLKQKLDENR</sequence>
<dbReference type="Proteomes" id="UP000620559">
    <property type="component" value="Unassembled WGS sequence"/>
</dbReference>
<evidence type="ECO:0000313" key="2">
    <source>
        <dbReference type="Proteomes" id="UP000620559"/>
    </source>
</evidence>
<gene>
    <name evidence="1" type="ORF">IQ247_01990</name>
</gene>
<dbReference type="AlphaFoldDB" id="A0A8J7JRM3"/>
<accession>A0A8J7JRM3</accession>
<organism evidence="1 2">
    <name type="scientific">Plectonema cf. radiosum LEGE 06105</name>
    <dbReference type="NCBI Taxonomy" id="945769"/>
    <lineage>
        <taxon>Bacteria</taxon>
        <taxon>Bacillati</taxon>
        <taxon>Cyanobacteriota</taxon>
        <taxon>Cyanophyceae</taxon>
        <taxon>Oscillatoriophycideae</taxon>
        <taxon>Oscillatoriales</taxon>
        <taxon>Microcoleaceae</taxon>
        <taxon>Plectonema</taxon>
    </lineage>
</organism>
<protein>
    <submittedName>
        <fullName evidence="1">Uncharacterized protein</fullName>
    </submittedName>
</protein>
<evidence type="ECO:0000313" key="1">
    <source>
        <dbReference type="EMBL" id="MBE9211499.1"/>
    </source>
</evidence>